<protein>
    <submittedName>
        <fullName evidence="1">Uncharacterized protein</fullName>
    </submittedName>
</protein>
<reference evidence="1 2" key="1">
    <citation type="submission" date="2013-12" db="EMBL/GenBank/DDBJ databases">
        <title>Draft genome of the parsitic nematode Ancylostoma duodenale.</title>
        <authorList>
            <person name="Mitreva M."/>
        </authorList>
    </citation>
    <scope>NUCLEOTIDE SEQUENCE [LARGE SCALE GENOMIC DNA]</scope>
    <source>
        <strain evidence="1 2">Zhejiang</strain>
    </source>
</reference>
<keyword evidence="2" id="KW-1185">Reference proteome</keyword>
<sequence length="82" mass="9711">DSQAEDIEAPPARRTPPFADDDANVFGFSDFYHFSIFVTRITRYCLHKFLKFLVRLTYKWRKSHAAHLLCLHPRETVNLLKM</sequence>
<proteinExistence type="predicted"/>
<dbReference type="AlphaFoldDB" id="A0A0C2CF37"/>
<name>A0A0C2CF37_9BILA</name>
<dbReference type="Proteomes" id="UP000054047">
    <property type="component" value="Unassembled WGS sequence"/>
</dbReference>
<evidence type="ECO:0000313" key="1">
    <source>
        <dbReference type="EMBL" id="KIH48412.1"/>
    </source>
</evidence>
<feature type="non-terminal residue" evidence="1">
    <location>
        <position position="1"/>
    </location>
</feature>
<evidence type="ECO:0000313" key="2">
    <source>
        <dbReference type="Proteomes" id="UP000054047"/>
    </source>
</evidence>
<organism evidence="1 2">
    <name type="scientific">Ancylostoma duodenale</name>
    <dbReference type="NCBI Taxonomy" id="51022"/>
    <lineage>
        <taxon>Eukaryota</taxon>
        <taxon>Metazoa</taxon>
        <taxon>Ecdysozoa</taxon>
        <taxon>Nematoda</taxon>
        <taxon>Chromadorea</taxon>
        <taxon>Rhabditida</taxon>
        <taxon>Rhabditina</taxon>
        <taxon>Rhabditomorpha</taxon>
        <taxon>Strongyloidea</taxon>
        <taxon>Ancylostomatidae</taxon>
        <taxon>Ancylostomatinae</taxon>
        <taxon>Ancylostoma</taxon>
    </lineage>
</organism>
<gene>
    <name evidence="1" type="ORF">ANCDUO_21520</name>
</gene>
<dbReference type="EMBL" id="KN759897">
    <property type="protein sequence ID" value="KIH48412.1"/>
    <property type="molecule type" value="Genomic_DNA"/>
</dbReference>
<accession>A0A0C2CF37</accession>